<dbReference type="PROSITE" id="PS51918">
    <property type="entry name" value="RADICAL_SAM"/>
    <property type="match status" value="1"/>
</dbReference>
<accession>A0A4P2Q820</accession>
<evidence type="ECO:0000313" key="9">
    <source>
        <dbReference type="Proteomes" id="UP000295781"/>
    </source>
</evidence>
<reference evidence="8 9" key="1">
    <citation type="submission" date="2015-09" db="EMBL/GenBank/DDBJ databases">
        <title>Sorangium comparison.</title>
        <authorList>
            <person name="Zaburannyi N."/>
            <person name="Bunk B."/>
            <person name="Overmann J."/>
            <person name="Mueller R."/>
        </authorList>
    </citation>
    <scope>NUCLEOTIDE SEQUENCE [LARGE SCALE GENOMIC DNA]</scope>
    <source>
        <strain evidence="8 9">So ceGT47</strain>
    </source>
</reference>
<dbReference type="InterPro" id="IPR034474">
    <property type="entry name" value="Methyltransferase_Class_D"/>
</dbReference>
<dbReference type="Pfam" id="PF04055">
    <property type="entry name" value="Radical_SAM"/>
    <property type="match status" value="1"/>
</dbReference>
<keyword evidence="3" id="KW-0479">Metal-binding</keyword>
<dbReference type="AlphaFoldDB" id="A0A4P2Q820"/>
<organism evidence="8 9">
    <name type="scientific">Sorangium cellulosum</name>
    <name type="common">Polyangium cellulosum</name>
    <dbReference type="NCBI Taxonomy" id="56"/>
    <lineage>
        <taxon>Bacteria</taxon>
        <taxon>Pseudomonadati</taxon>
        <taxon>Myxococcota</taxon>
        <taxon>Polyangia</taxon>
        <taxon>Polyangiales</taxon>
        <taxon>Polyangiaceae</taxon>
        <taxon>Sorangium</taxon>
    </lineage>
</organism>
<dbReference type="SFLD" id="SFLDG01100">
    <property type="entry name" value="methyltransferase_(Class_D)"/>
    <property type="match status" value="1"/>
</dbReference>
<dbReference type="Proteomes" id="UP000295781">
    <property type="component" value="Chromosome"/>
</dbReference>
<dbReference type="InterPro" id="IPR056488">
    <property type="entry name" value="Zn_ribbon_HMPTM"/>
</dbReference>
<feature type="domain" description="Radical SAM core" evidence="7">
    <location>
        <begin position="158"/>
        <end position="376"/>
    </location>
</feature>
<evidence type="ECO:0000256" key="5">
    <source>
        <dbReference type="ARBA" id="ARBA00023014"/>
    </source>
</evidence>
<dbReference type="EMBL" id="CP012670">
    <property type="protein sequence ID" value="AUX25308.1"/>
    <property type="molecule type" value="Genomic_DNA"/>
</dbReference>
<evidence type="ECO:0000256" key="6">
    <source>
        <dbReference type="SAM" id="MobiDB-lite"/>
    </source>
</evidence>
<dbReference type="SFLD" id="SFLDS00029">
    <property type="entry name" value="Radical_SAM"/>
    <property type="match status" value="1"/>
</dbReference>
<name>A0A4P2Q820_SORCE</name>
<sequence length="630" mass="70900">MIDLVRTLEKVITVSANKAWPVLQHLNRLAAEPAPFHPRWSDRPIPRSRQRSKPPLGWPRETDSLCPRCVKEARAEILSGAADWTKLISDKPGEIRARIVERGGRVVMEKTCPKHGSFSDTISIDPAFLARIERLFGGRDVEMTPDRIHDHGSSTIRYGRGAVLTVDLTNRCNMMCDPCFMDANQVGYVHELSWEEITRILDDAADVRPRRQMSIQFSGGEPTLSPHFLDAIRYARKKGYFAVQCATNGLRFAEEPGFARKAKEAGLRMAYLQFDGVTNAANSHRKIRNLYDVKLRAIEELSAAGIDVILVVTIVNGINNDQVGPIIDFAVQNADKITVVSFQPVSFTGRDEDISDELREQQRYTLSHLAHDIARQTGVTDPLRDWFPLSALSPFGDVTDLLDGPDKDWGQINCGCHPNCGIGTVLFVHKKTKQMIPLLDFIDVEGLLKDLREIFDAGRGRTLTKAQVVAALLRHYRPEKAPAGFHLGTLVKQFMSQTGAAHAGEDDAREYEWRVLFVAGMWFQDLFNYDFRRTEMCIIPYGTQLGEISFCAYNTGAGWRNILEKMKANATVAEWYRRHGRHPVHAKNKDLPLPAYDNPLTIVEHDLALREREQGGARARSAARRLPIVS</sequence>
<dbReference type="InterPro" id="IPR013785">
    <property type="entry name" value="Aldolase_TIM"/>
</dbReference>
<keyword evidence="2" id="KW-0949">S-adenosyl-L-methionine</keyword>
<dbReference type="InterPro" id="IPR007197">
    <property type="entry name" value="rSAM"/>
</dbReference>
<evidence type="ECO:0000256" key="2">
    <source>
        <dbReference type="ARBA" id="ARBA00022691"/>
    </source>
</evidence>
<dbReference type="PANTHER" id="PTHR43306">
    <property type="entry name" value="7,8-DIHYDRO-6-HYDROXYMETHYLPTERIN DIMETHYLTRANSFERASE"/>
    <property type="match status" value="1"/>
</dbReference>
<dbReference type="GO" id="GO:0003824">
    <property type="term" value="F:catalytic activity"/>
    <property type="evidence" value="ECO:0007669"/>
    <property type="project" value="InterPro"/>
</dbReference>
<evidence type="ECO:0000256" key="3">
    <source>
        <dbReference type="ARBA" id="ARBA00022723"/>
    </source>
</evidence>
<keyword evidence="5" id="KW-0411">Iron-sulfur</keyword>
<dbReference type="GO" id="GO:0051536">
    <property type="term" value="F:iron-sulfur cluster binding"/>
    <property type="evidence" value="ECO:0007669"/>
    <property type="project" value="UniProtKB-KW"/>
</dbReference>
<gene>
    <name evidence="8" type="primary">cofH</name>
    <name evidence="8" type="ORF">SOCEGT47_058520</name>
</gene>
<feature type="region of interest" description="Disordered" evidence="6">
    <location>
        <begin position="37"/>
        <end position="60"/>
    </location>
</feature>
<evidence type="ECO:0000256" key="4">
    <source>
        <dbReference type="ARBA" id="ARBA00023004"/>
    </source>
</evidence>
<keyword evidence="4" id="KW-0408">Iron</keyword>
<comment type="cofactor">
    <cofactor evidence="1">
        <name>[4Fe-4S] cluster</name>
        <dbReference type="ChEBI" id="CHEBI:49883"/>
    </cofactor>
</comment>
<dbReference type="CDD" id="cd01335">
    <property type="entry name" value="Radical_SAM"/>
    <property type="match status" value="1"/>
</dbReference>
<protein>
    <submittedName>
        <fullName evidence="8">Radical SAM protein</fullName>
    </submittedName>
</protein>
<dbReference type="PANTHER" id="PTHR43306:SF1">
    <property type="entry name" value="7,8-DIHYDRO-6-HYDROXYMETHYLPTERIN DIMETHYLTRANSFERASE"/>
    <property type="match status" value="1"/>
</dbReference>
<evidence type="ECO:0000259" key="7">
    <source>
        <dbReference type="PROSITE" id="PS51918"/>
    </source>
</evidence>
<dbReference type="InterPro" id="IPR058240">
    <property type="entry name" value="rSAM_sf"/>
</dbReference>
<dbReference type="GO" id="GO:0046872">
    <property type="term" value="F:metal ion binding"/>
    <property type="evidence" value="ECO:0007669"/>
    <property type="project" value="UniProtKB-KW"/>
</dbReference>
<proteinExistence type="predicted"/>
<dbReference type="Pfam" id="PF23545">
    <property type="entry name" value="Zn_ribbon_HMPTM"/>
    <property type="match status" value="1"/>
</dbReference>
<dbReference type="SUPFAM" id="SSF102114">
    <property type="entry name" value="Radical SAM enzymes"/>
    <property type="match status" value="1"/>
</dbReference>
<evidence type="ECO:0000313" key="8">
    <source>
        <dbReference type="EMBL" id="AUX25308.1"/>
    </source>
</evidence>
<evidence type="ECO:0000256" key="1">
    <source>
        <dbReference type="ARBA" id="ARBA00001966"/>
    </source>
</evidence>
<dbReference type="SFLD" id="SFLDG01067">
    <property type="entry name" value="SPASM/twitch_domain_containing"/>
    <property type="match status" value="1"/>
</dbReference>
<dbReference type="Gene3D" id="3.20.20.70">
    <property type="entry name" value="Aldolase class I"/>
    <property type="match status" value="1"/>
</dbReference>